<sequence length="129" mass="13948">MARDDDRVIWQGNAAAYFTLSPRINLDADAGRSVSTSGAGGFVETDRAKAGASFDIDERTRATMDIGWRDTRGATEGVERTFGAGVGRQLAPEWRTQLAFTHTQRKRGGESTANANTLALTLVYSSSNF</sequence>
<dbReference type="EMBL" id="NFZW01000008">
    <property type="protein sequence ID" value="RFA36865.1"/>
    <property type="molecule type" value="Genomic_DNA"/>
</dbReference>
<dbReference type="AlphaFoldDB" id="A0A3E0WXZ6"/>
<gene>
    <name evidence="1" type="ORF">CAL65_10120</name>
</gene>
<protein>
    <recommendedName>
        <fullName evidence="3">Outer membrane protein beta-barrel domain-containing protein</fullName>
    </recommendedName>
</protein>
<evidence type="ECO:0008006" key="3">
    <source>
        <dbReference type="Google" id="ProtNLM"/>
    </source>
</evidence>
<comment type="caution">
    <text evidence="1">The sequence shown here is derived from an EMBL/GenBank/DDBJ whole genome shotgun (WGS) entry which is preliminary data.</text>
</comment>
<evidence type="ECO:0000313" key="1">
    <source>
        <dbReference type="EMBL" id="RFA36865.1"/>
    </source>
</evidence>
<organism evidence="1 2">
    <name type="scientific">Alkalilimnicola ehrlichii</name>
    <dbReference type="NCBI Taxonomy" id="351052"/>
    <lineage>
        <taxon>Bacteria</taxon>
        <taxon>Pseudomonadati</taxon>
        <taxon>Pseudomonadota</taxon>
        <taxon>Gammaproteobacteria</taxon>
        <taxon>Chromatiales</taxon>
        <taxon>Ectothiorhodospiraceae</taxon>
        <taxon>Alkalilimnicola</taxon>
    </lineage>
</organism>
<name>A0A3E0WXZ6_9GAMM</name>
<keyword evidence="2" id="KW-1185">Reference proteome</keyword>
<proteinExistence type="predicted"/>
<accession>A0A3E0WXZ6</accession>
<dbReference type="RefSeq" id="WP_116302125.1">
    <property type="nucleotide sequence ID" value="NZ_NFZV01000008.1"/>
</dbReference>
<dbReference type="Proteomes" id="UP000256763">
    <property type="component" value="Unassembled WGS sequence"/>
</dbReference>
<evidence type="ECO:0000313" key="2">
    <source>
        <dbReference type="Proteomes" id="UP000256763"/>
    </source>
</evidence>
<reference evidence="2" key="1">
    <citation type="submission" date="2017-05" db="EMBL/GenBank/DDBJ databases">
        <authorList>
            <person name="Sharma S."/>
            <person name="Sidhu C."/>
            <person name="Pinnaka A.K."/>
        </authorList>
    </citation>
    <scope>NUCLEOTIDE SEQUENCE [LARGE SCALE GENOMIC DNA]</scope>
    <source>
        <strain evidence="2">AK93</strain>
    </source>
</reference>